<feature type="transmembrane region" description="Helical" evidence="6">
    <location>
        <begin position="375"/>
        <end position="399"/>
    </location>
</feature>
<evidence type="ECO:0000313" key="9">
    <source>
        <dbReference type="Proteomes" id="UP000021108"/>
    </source>
</evidence>
<dbReference type="PANTHER" id="PTHR43791:SF36">
    <property type="entry name" value="TRANSPORTER, PUTATIVE (AFU_ORTHOLOGUE AFUA_6G08340)-RELATED"/>
    <property type="match status" value="1"/>
</dbReference>
<dbReference type="InterPro" id="IPR020846">
    <property type="entry name" value="MFS_dom"/>
</dbReference>
<feature type="transmembrane region" description="Helical" evidence="6">
    <location>
        <begin position="93"/>
        <end position="112"/>
    </location>
</feature>
<dbReference type="GO" id="GO:0016020">
    <property type="term" value="C:membrane"/>
    <property type="evidence" value="ECO:0007669"/>
    <property type="project" value="UniProtKB-SubCell"/>
</dbReference>
<dbReference type="InterPro" id="IPR036259">
    <property type="entry name" value="MFS_trans_sf"/>
</dbReference>
<evidence type="ECO:0000256" key="5">
    <source>
        <dbReference type="ARBA" id="ARBA00023136"/>
    </source>
</evidence>
<feature type="transmembrane region" description="Helical" evidence="6">
    <location>
        <begin position="180"/>
        <end position="202"/>
    </location>
</feature>
<gene>
    <name evidence="8" type="ORF">J506_2288</name>
</gene>
<protein>
    <submittedName>
        <fullName evidence="8">Major Facilitator Superfamily protein</fullName>
    </submittedName>
</protein>
<dbReference type="EMBL" id="JEXD01000018">
    <property type="protein sequence ID" value="EXC06965.1"/>
    <property type="molecule type" value="Genomic_DNA"/>
</dbReference>
<keyword evidence="3 6" id="KW-0812">Transmembrane</keyword>
<feature type="transmembrane region" description="Helical" evidence="6">
    <location>
        <begin position="51"/>
        <end position="72"/>
    </location>
</feature>
<evidence type="ECO:0000256" key="1">
    <source>
        <dbReference type="ARBA" id="ARBA00004141"/>
    </source>
</evidence>
<sequence length="446" mass="48980">MKNDISISEVEKSTIRKLSFRILPFLILCYFIAYIDRVNIGFAALTMNQEIGLTATAFGFGATLFFIAYVIFEIPSNMAMEKLGARIWIARIMITWGIVGCCTAFITGPISYAISRFLLGAAEAGFFPGVLLYLTLWFPKRYMARIVAVFMVAIPLSNFIGSPLSALLLGLHGLLGLSGWQVLLILEALPAILLGLLCLVWLPNTANNVKWLNQEEKDWLSSTLTFEKNQLLNSEKQDSAEQKKSKFKLLITNKYLWFFAIIYAGSSATSNILSLWMPQILKAFHLTAMQTGLLNMIPFGLAAAFMIVWGVHADKSGNKSLNTAIPLFVTSFGLLLTIFTSSLTLSLLLFSLVLMGNYAIKGPFWALVSERLPPTLVAVGIAAVNTIAHIGTGLMNSIMGIVKDYSGSFPISLLPLCMLTFTGAMIALYLGRKPTLPKAQKVQKAV</sequence>
<dbReference type="CDD" id="cd17319">
    <property type="entry name" value="MFS_ExuT_GudP_like"/>
    <property type="match status" value="1"/>
</dbReference>
<comment type="caution">
    <text evidence="8">The sequence shown here is derived from an EMBL/GenBank/DDBJ whole genome shotgun (WGS) entry which is preliminary data.</text>
</comment>
<dbReference type="SUPFAM" id="SSF103473">
    <property type="entry name" value="MFS general substrate transporter"/>
    <property type="match status" value="1"/>
</dbReference>
<evidence type="ECO:0000256" key="4">
    <source>
        <dbReference type="ARBA" id="ARBA00022989"/>
    </source>
</evidence>
<accession>A0A009PX24</accession>
<dbReference type="GO" id="GO:0022857">
    <property type="term" value="F:transmembrane transporter activity"/>
    <property type="evidence" value="ECO:0007669"/>
    <property type="project" value="InterPro"/>
</dbReference>
<dbReference type="RefSeq" id="WP_000786781.1">
    <property type="nucleotide sequence ID" value="NZ_JEXD01000018.1"/>
</dbReference>
<name>A0A009PX24_ACIBA</name>
<dbReference type="PANTHER" id="PTHR43791">
    <property type="entry name" value="PERMEASE-RELATED"/>
    <property type="match status" value="1"/>
</dbReference>
<evidence type="ECO:0000256" key="2">
    <source>
        <dbReference type="ARBA" id="ARBA00022448"/>
    </source>
</evidence>
<dbReference type="AlphaFoldDB" id="A0A009PX24"/>
<feature type="transmembrane region" description="Helical" evidence="6">
    <location>
        <begin position="146"/>
        <end position="168"/>
    </location>
</feature>
<dbReference type="FunFam" id="1.20.1250.20:FF:000018">
    <property type="entry name" value="MFS transporter permease"/>
    <property type="match status" value="1"/>
</dbReference>
<dbReference type="Gene3D" id="1.20.1250.20">
    <property type="entry name" value="MFS general substrate transporter like domains"/>
    <property type="match status" value="2"/>
</dbReference>
<comment type="subcellular location">
    <subcellularLocation>
        <location evidence="1">Membrane</location>
        <topology evidence="1">Multi-pass membrane protein</topology>
    </subcellularLocation>
</comment>
<feature type="transmembrane region" description="Helical" evidence="6">
    <location>
        <begin position="255"/>
        <end position="276"/>
    </location>
</feature>
<reference evidence="8 9" key="1">
    <citation type="submission" date="2014-02" db="EMBL/GenBank/DDBJ databases">
        <title>Comparative genomics and transcriptomics to identify genetic mechanisms underlying the emergence of carbapenem resistant Acinetobacter baumannii (CRAb).</title>
        <authorList>
            <person name="Harris A.D."/>
            <person name="Johnson K.J."/>
            <person name="George J."/>
            <person name="Shefchek K."/>
            <person name="Daugherty S.C."/>
            <person name="Parankush S."/>
            <person name="Sadzewicz L."/>
            <person name="Tallon L."/>
            <person name="Sengamalay N."/>
            <person name="Hazen T.H."/>
            <person name="Rasko D.A."/>
        </authorList>
    </citation>
    <scope>NUCLEOTIDE SEQUENCE [LARGE SCALE GENOMIC DNA]</scope>
    <source>
        <strain evidence="8 9">625974</strain>
    </source>
</reference>
<evidence type="ECO:0000313" key="8">
    <source>
        <dbReference type="EMBL" id="EXC06965.1"/>
    </source>
</evidence>
<dbReference type="Pfam" id="PF07690">
    <property type="entry name" value="MFS_1"/>
    <property type="match status" value="1"/>
</dbReference>
<organism evidence="8 9">
    <name type="scientific">Acinetobacter baumannii 625974</name>
    <dbReference type="NCBI Taxonomy" id="1310607"/>
    <lineage>
        <taxon>Bacteria</taxon>
        <taxon>Pseudomonadati</taxon>
        <taxon>Pseudomonadota</taxon>
        <taxon>Gammaproteobacteria</taxon>
        <taxon>Moraxellales</taxon>
        <taxon>Moraxellaceae</taxon>
        <taxon>Acinetobacter</taxon>
        <taxon>Acinetobacter calcoaceticus/baumannii complex</taxon>
    </lineage>
</organism>
<feature type="transmembrane region" description="Helical" evidence="6">
    <location>
        <begin position="321"/>
        <end position="339"/>
    </location>
</feature>
<evidence type="ECO:0000256" key="6">
    <source>
        <dbReference type="SAM" id="Phobius"/>
    </source>
</evidence>
<feature type="transmembrane region" description="Helical" evidence="6">
    <location>
        <begin position="22"/>
        <end position="45"/>
    </location>
</feature>
<feature type="transmembrane region" description="Helical" evidence="6">
    <location>
        <begin position="345"/>
        <end position="368"/>
    </location>
</feature>
<keyword evidence="5 6" id="KW-0472">Membrane</keyword>
<keyword evidence="2" id="KW-0813">Transport</keyword>
<feature type="transmembrane region" description="Helical" evidence="6">
    <location>
        <begin position="288"/>
        <end position="309"/>
    </location>
</feature>
<dbReference type="PATRIC" id="fig|1310607.3.peg.2218"/>
<dbReference type="PROSITE" id="PS50850">
    <property type="entry name" value="MFS"/>
    <property type="match status" value="1"/>
</dbReference>
<keyword evidence="4 6" id="KW-1133">Transmembrane helix</keyword>
<proteinExistence type="predicted"/>
<feature type="transmembrane region" description="Helical" evidence="6">
    <location>
        <begin position="118"/>
        <end position="139"/>
    </location>
</feature>
<feature type="transmembrane region" description="Helical" evidence="6">
    <location>
        <begin position="411"/>
        <end position="431"/>
    </location>
</feature>
<evidence type="ECO:0000256" key="3">
    <source>
        <dbReference type="ARBA" id="ARBA00022692"/>
    </source>
</evidence>
<dbReference type="Proteomes" id="UP000021108">
    <property type="component" value="Unassembled WGS sequence"/>
</dbReference>
<evidence type="ECO:0000259" key="7">
    <source>
        <dbReference type="PROSITE" id="PS50850"/>
    </source>
</evidence>
<feature type="domain" description="Major facilitator superfamily (MFS) profile" evidence="7">
    <location>
        <begin position="22"/>
        <end position="435"/>
    </location>
</feature>
<dbReference type="InterPro" id="IPR011701">
    <property type="entry name" value="MFS"/>
</dbReference>